<evidence type="ECO:0000313" key="1">
    <source>
        <dbReference type="EMBL" id="ONI45781.1"/>
    </source>
</evidence>
<proteinExistence type="predicted"/>
<comment type="caution">
    <text evidence="1">The sequence shown here is derived from an EMBL/GenBank/DDBJ whole genome shotgun (WGS) entry which is preliminary data.</text>
</comment>
<reference evidence="1" key="1">
    <citation type="submission" date="2016-08" db="EMBL/GenBank/DDBJ databases">
        <authorList>
            <person name="Ngugi D.K."/>
            <person name="Miyake S."/>
            <person name="Stingl U."/>
        </authorList>
    </citation>
    <scope>NUCLEOTIDE SEQUENCE</scope>
    <source>
        <strain evidence="1">SCG-D08WGA-EpuloA1</strain>
    </source>
</reference>
<dbReference type="EMBL" id="LJHD01000047">
    <property type="protein sequence ID" value="ONI45781.1"/>
    <property type="molecule type" value="Genomic_DNA"/>
</dbReference>
<sequence length="343" mass="37854">MKRMKKKFLLPLCVGTLLVGCGGQPEPEKLTYWDNIAEVASWKDVDAKINATVELTGPLTIASETEIANAKAIIDGNFQLDKETMTGKMDLSLGFPEEVRTAFAENSNLSHITLPESIDLNMYITPDSILIPKNLYSMATTVFLGLPINADMIPFDYVSIDLDAAGIDFHLPTTVAITEEVKEKCSSLQEELGLDIVASDEGNTFNINLDKAKFTDLIVKFGQSFKTQEEFENFLNAIELEYSSEEVPSMYAVLQDEATIRSTFEETINTMGIDYTATFEPEQYMVDSAFQLSDLETEMKANVNIVSKKSELDQIAPEEGAVIMSMEEATAALMSAFMSQGGL</sequence>
<gene>
    <name evidence="1" type="ORF">AN640_04090</name>
</gene>
<keyword evidence="2" id="KW-1185">Reference proteome</keyword>
<name>A0ACC8XIZ2_9FIRM</name>
<evidence type="ECO:0000313" key="2">
    <source>
        <dbReference type="Proteomes" id="UP000188637"/>
    </source>
</evidence>
<organism evidence="1 2">
    <name type="scientific">Candidatus Epulonipiscium fishelsonii</name>
    <dbReference type="NCBI Taxonomy" id="77094"/>
    <lineage>
        <taxon>Bacteria</taxon>
        <taxon>Bacillati</taxon>
        <taxon>Bacillota</taxon>
        <taxon>Clostridia</taxon>
        <taxon>Lachnospirales</taxon>
        <taxon>Lachnospiraceae</taxon>
        <taxon>Candidatus Epulonipiscium</taxon>
    </lineage>
</organism>
<protein>
    <submittedName>
        <fullName evidence="1">Uncharacterized protein</fullName>
    </submittedName>
</protein>
<accession>A0ACC8XIZ2</accession>
<dbReference type="Proteomes" id="UP000188637">
    <property type="component" value="Unassembled WGS sequence"/>
</dbReference>